<dbReference type="InterPro" id="IPR037867">
    <property type="entry name" value="Swd2/WDR82"/>
</dbReference>
<proteinExistence type="inferred from homology"/>
<evidence type="ECO:0000256" key="2">
    <source>
        <dbReference type="ARBA" id="ARBA00005616"/>
    </source>
</evidence>
<dbReference type="GO" id="GO:0048188">
    <property type="term" value="C:Set1C/COMPASS complex"/>
    <property type="evidence" value="ECO:0007669"/>
    <property type="project" value="TreeGrafter"/>
</dbReference>
<feature type="region of interest" description="Disordered" evidence="7">
    <location>
        <begin position="1"/>
        <end position="21"/>
    </location>
</feature>
<feature type="compositionally biased region" description="Low complexity" evidence="7">
    <location>
        <begin position="12"/>
        <end position="21"/>
    </location>
</feature>
<dbReference type="GO" id="GO:0003682">
    <property type="term" value="F:chromatin binding"/>
    <property type="evidence" value="ECO:0007669"/>
    <property type="project" value="TreeGrafter"/>
</dbReference>
<dbReference type="Pfam" id="PF00400">
    <property type="entry name" value="WD40"/>
    <property type="match status" value="3"/>
</dbReference>
<dbReference type="InParanoid" id="C5KSK0"/>
<dbReference type="SUPFAM" id="SSF50978">
    <property type="entry name" value="WD40 repeat-like"/>
    <property type="match status" value="1"/>
</dbReference>
<dbReference type="FunCoup" id="C5KSK0">
    <property type="interactions" value="798"/>
</dbReference>
<gene>
    <name evidence="8" type="ORF">Pmar_PMAR027690</name>
</gene>
<dbReference type="InterPro" id="IPR001680">
    <property type="entry name" value="WD40_rpt"/>
</dbReference>
<evidence type="ECO:0000256" key="3">
    <source>
        <dbReference type="ARBA" id="ARBA00022574"/>
    </source>
</evidence>
<comment type="subcellular location">
    <subcellularLocation>
        <location evidence="1">Nucleus</location>
    </subcellularLocation>
</comment>
<keyword evidence="9" id="KW-1185">Reference proteome</keyword>
<dbReference type="GO" id="GO:0016070">
    <property type="term" value="P:RNA metabolic process"/>
    <property type="evidence" value="ECO:0007669"/>
    <property type="project" value="UniProtKB-ARBA"/>
</dbReference>
<dbReference type="InterPro" id="IPR015943">
    <property type="entry name" value="WD40/YVTN_repeat-like_dom_sf"/>
</dbReference>
<dbReference type="InterPro" id="IPR036322">
    <property type="entry name" value="WD40_repeat_dom_sf"/>
</dbReference>
<reference evidence="8 9" key="1">
    <citation type="submission" date="2008-07" db="EMBL/GenBank/DDBJ databases">
        <authorList>
            <person name="El-Sayed N."/>
            <person name="Caler E."/>
            <person name="Inman J."/>
            <person name="Amedeo P."/>
            <person name="Hass B."/>
            <person name="Wortman J."/>
        </authorList>
    </citation>
    <scope>NUCLEOTIDE SEQUENCE [LARGE SCALE GENOMIC DNA]</scope>
    <source>
        <strain evidence="9">ATCC 50983 / TXsc</strain>
    </source>
</reference>
<keyword evidence="3 6" id="KW-0853">WD repeat</keyword>
<dbReference type="InterPro" id="IPR027417">
    <property type="entry name" value="P-loop_NTPase"/>
</dbReference>
<keyword evidence="4" id="KW-0677">Repeat</keyword>
<evidence type="ECO:0000256" key="6">
    <source>
        <dbReference type="PROSITE-ProRule" id="PRU00221"/>
    </source>
</evidence>
<evidence type="ECO:0000256" key="4">
    <source>
        <dbReference type="ARBA" id="ARBA00022737"/>
    </source>
</evidence>
<evidence type="ECO:0000256" key="5">
    <source>
        <dbReference type="ARBA" id="ARBA00023242"/>
    </source>
</evidence>
<dbReference type="Pfam" id="PF13238">
    <property type="entry name" value="AAA_18"/>
    <property type="match status" value="1"/>
</dbReference>
<dbReference type="SMART" id="SM00320">
    <property type="entry name" value="WD40"/>
    <property type="match status" value="4"/>
</dbReference>
<dbReference type="AlphaFoldDB" id="C5KSK0"/>
<dbReference type="OMA" id="RDFTCKI"/>
<dbReference type="Gene3D" id="3.40.50.300">
    <property type="entry name" value="P-loop containing nucleotide triphosphate hydrolases"/>
    <property type="match status" value="1"/>
</dbReference>
<dbReference type="SUPFAM" id="SSF52540">
    <property type="entry name" value="P-loop containing nucleoside triphosphate hydrolases"/>
    <property type="match status" value="1"/>
</dbReference>
<accession>C5KSK0</accession>
<feature type="repeat" description="WD" evidence="6">
    <location>
        <begin position="41"/>
        <end position="77"/>
    </location>
</feature>
<dbReference type="RefSeq" id="XP_002780754.1">
    <property type="nucleotide sequence ID" value="XM_002780708.1"/>
</dbReference>
<dbReference type="PANTHER" id="PTHR19861">
    <property type="entry name" value="WD40 REPEAT PROTEIN SWD2"/>
    <property type="match status" value="1"/>
</dbReference>
<dbReference type="PANTHER" id="PTHR19861:SF0">
    <property type="entry name" value="WD REPEAT-CONTAINING PROTEIN 82"/>
    <property type="match status" value="1"/>
</dbReference>
<evidence type="ECO:0000256" key="1">
    <source>
        <dbReference type="ARBA" id="ARBA00004123"/>
    </source>
</evidence>
<keyword evidence="5" id="KW-0539">Nucleus</keyword>
<feature type="compositionally biased region" description="Gly residues" evidence="7">
    <location>
        <begin position="1"/>
        <end position="11"/>
    </location>
</feature>
<organism evidence="9">
    <name type="scientific">Perkinsus marinus (strain ATCC 50983 / TXsc)</name>
    <dbReference type="NCBI Taxonomy" id="423536"/>
    <lineage>
        <taxon>Eukaryota</taxon>
        <taxon>Sar</taxon>
        <taxon>Alveolata</taxon>
        <taxon>Perkinsozoa</taxon>
        <taxon>Perkinsea</taxon>
        <taxon>Perkinsida</taxon>
        <taxon>Perkinsidae</taxon>
        <taxon>Perkinsus</taxon>
    </lineage>
</organism>
<dbReference type="PROSITE" id="PS50082">
    <property type="entry name" value="WD_REPEATS_2"/>
    <property type="match status" value="1"/>
</dbReference>
<dbReference type="EMBL" id="GG676046">
    <property type="protein sequence ID" value="EER12549.1"/>
    <property type="molecule type" value="Genomic_DNA"/>
</dbReference>
<dbReference type="Proteomes" id="UP000007800">
    <property type="component" value="Unassembled WGS sequence"/>
</dbReference>
<dbReference type="Gene3D" id="2.130.10.10">
    <property type="entry name" value="YVTN repeat-like/Quinoprotein amine dehydrogenase"/>
    <property type="match status" value="2"/>
</dbReference>
<sequence>MYKGSKVGGGKSSTAGATTTTPAPIGLTDEILSNMAVGKVFKDATKRVNSIDFTSDGRYLIASSDDESVSIYDTEKGVRHKLLYSRKYGCDNIQFVHSGTNSALCSSRVDFDRNNSLRYWDLYENKFLRYFKGHTGPVSSLKVHPYEDQFLSTSLSTASGGDSTCLMWDLRKERPVARVYSQEQVTKGTSSGILGGPCATYDTQGLVFAVSSSTPTGDAGKKPIAKVHMFDNRQFDRGEFEAFDLSPFTQGSPLRYLLCSTAAGDLFAIDSFSGRLRATYKFDDPHLQSGSQTWKSLPERDGLRPTFSPDARYVLCGVPGGSIYVWPTLTKGAQEQAMSEDPVNVQACEPKPVAILKGHSGYPRCVKFSPTRSLIASAAAAVALWIPKQFTAPIGTQTDPVAIAKQQELGSAIGSCRVIELGKTIAAEHLYSEWDDDHNCSIFDEDAVEQHLESLGVFGKENVVIDFHSPDFLPPEWFDLVVVLRCSTDALWSRLEQRHYTEAKIKENVECEIFQTILDDCREHFGEEKVLELQSVSIDDIATNVQSVLAKLASTANSVH</sequence>
<evidence type="ECO:0000313" key="9">
    <source>
        <dbReference type="Proteomes" id="UP000007800"/>
    </source>
</evidence>
<evidence type="ECO:0000313" key="8">
    <source>
        <dbReference type="EMBL" id="EER12549.1"/>
    </source>
</evidence>
<dbReference type="OrthoDB" id="27537at2759"/>
<comment type="similarity">
    <text evidence="2">Belongs to the WD repeat SWD2 family.</text>
</comment>
<name>C5KSK0_PERM5</name>
<evidence type="ECO:0000256" key="7">
    <source>
        <dbReference type="SAM" id="MobiDB-lite"/>
    </source>
</evidence>
<protein>
    <submittedName>
        <fullName evidence="8">Set1 complex component swd2, putative</fullName>
    </submittedName>
</protein>
<dbReference type="GeneID" id="9058253"/>